<dbReference type="EMBL" id="KN838604">
    <property type="protein sequence ID" value="KIK01616.1"/>
    <property type="molecule type" value="Genomic_DNA"/>
</dbReference>
<organism evidence="1 2">
    <name type="scientific">Laccaria amethystina LaAM-08-1</name>
    <dbReference type="NCBI Taxonomy" id="1095629"/>
    <lineage>
        <taxon>Eukaryota</taxon>
        <taxon>Fungi</taxon>
        <taxon>Dikarya</taxon>
        <taxon>Basidiomycota</taxon>
        <taxon>Agaricomycotina</taxon>
        <taxon>Agaricomycetes</taxon>
        <taxon>Agaricomycetidae</taxon>
        <taxon>Agaricales</taxon>
        <taxon>Agaricineae</taxon>
        <taxon>Hydnangiaceae</taxon>
        <taxon>Laccaria</taxon>
    </lineage>
</organism>
<reference evidence="1 2" key="1">
    <citation type="submission" date="2014-04" db="EMBL/GenBank/DDBJ databases">
        <authorList>
            <consortium name="DOE Joint Genome Institute"/>
            <person name="Kuo A."/>
            <person name="Kohler A."/>
            <person name="Nagy L.G."/>
            <person name="Floudas D."/>
            <person name="Copeland A."/>
            <person name="Barry K.W."/>
            <person name="Cichocki N."/>
            <person name="Veneault-Fourrey C."/>
            <person name="LaButti K."/>
            <person name="Lindquist E.A."/>
            <person name="Lipzen A."/>
            <person name="Lundell T."/>
            <person name="Morin E."/>
            <person name="Murat C."/>
            <person name="Sun H."/>
            <person name="Tunlid A."/>
            <person name="Henrissat B."/>
            <person name="Grigoriev I.V."/>
            <person name="Hibbett D.S."/>
            <person name="Martin F."/>
            <person name="Nordberg H.P."/>
            <person name="Cantor M.N."/>
            <person name="Hua S.X."/>
        </authorList>
    </citation>
    <scope>NUCLEOTIDE SEQUENCE [LARGE SCALE GENOMIC DNA]</scope>
    <source>
        <strain evidence="1 2">LaAM-08-1</strain>
    </source>
</reference>
<dbReference type="AlphaFoldDB" id="A0A0C9X9E3"/>
<protein>
    <submittedName>
        <fullName evidence="1">Uncharacterized protein</fullName>
    </submittedName>
</protein>
<gene>
    <name evidence="1" type="ORF">K443DRAFT_555002</name>
</gene>
<proteinExistence type="predicted"/>
<evidence type="ECO:0000313" key="1">
    <source>
        <dbReference type="EMBL" id="KIK01616.1"/>
    </source>
</evidence>
<sequence>MGMSLVFGPSRLTAESECFTGQRIRAYDQIRSFLKTFRSTTLARTFYPSAFHNLTSGHHHHRIHPLECMHLIKPTHCCCILFFHPIELWPLRPTRLLALKMAQSLDTSRNEAKGMSLVSVPLT</sequence>
<reference evidence="2" key="2">
    <citation type="submission" date="2015-01" db="EMBL/GenBank/DDBJ databases">
        <title>Evolutionary Origins and Diversification of the Mycorrhizal Mutualists.</title>
        <authorList>
            <consortium name="DOE Joint Genome Institute"/>
            <consortium name="Mycorrhizal Genomics Consortium"/>
            <person name="Kohler A."/>
            <person name="Kuo A."/>
            <person name="Nagy L.G."/>
            <person name="Floudas D."/>
            <person name="Copeland A."/>
            <person name="Barry K.W."/>
            <person name="Cichocki N."/>
            <person name="Veneault-Fourrey C."/>
            <person name="LaButti K."/>
            <person name="Lindquist E.A."/>
            <person name="Lipzen A."/>
            <person name="Lundell T."/>
            <person name="Morin E."/>
            <person name="Murat C."/>
            <person name="Riley R."/>
            <person name="Ohm R."/>
            <person name="Sun H."/>
            <person name="Tunlid A."/>
            <person name="Henrissat B."/>
            <person name="Grigoriev I.V."/>
            <person name="Hibbett D.S."/>
            <person name="Martin F."/>
        </authorList>
    </citation>
    <scope>NUCLEOTIDE SEQUENCE [LARGE SCALE GENOMIC DNA]</scope>
    <source>
        <strain evidence="2">LaAM-08-1</strain>
    </source>
</reference>
<keyword evidence="2" id="KW-1185">Reference proteome</keyword>
<accession>A0A0C9X9E3</accession>
<name>A0A0C9X9E3_9AGAR</name>
<dbReference type="Proteomes" id="UP000054477">
    <property type="component" value="Unassembled WGS sequence"/>
</dbReference>
<dbReference type="HOGENOM" id="CLU_2015651_0_0_1"/>
<evidence type="ECO:0000313" key="2">
    <source>
        <dbReference type="Proteomes" id="UP000054477"/>
    </source>
</evidence>